<proteinExistence type="predicted"/>
<dbReference type="PANTHER" id="PTHR43179:SF7">
    <property type="entry name" value="RHAMNOSYLTRANSFERASE WBBL"/>
    <property type="match status" value="1"/>
</dbReference>
<dbReference type="PANTHER" id="PTHR43179">
    <property type="entry name" value="RHAMNOSYLTRANSFERASE WBBL"/>
    <property type="match status" value="1"/>
</dbReference>
<keyword evidence="1" id="KW-0812">Transmembrane</keyword>
<dbReference type="CDD" id="cd04186">
    <property type="entry name" value="GT_2_like_c"/>
    <property type="match status" value="1"/>
</dbReference>
<evidence type="ECO:0000313" key="3">
    <source>
        <dbReference type="EMBL" id="CAD7766606.1"/>
    </source>
</evidence>
<dbReference type="SUPFAM" id="SSF53448">
    <property type="entry name" value="Nucleotide-diphospho-sugar transferases"/>
    <property type="match status" value="1"/>
</dbReference>
<dbReference type="Proteomes" id="UP000614580">
    <property type="component" value="Unassembled WGS sequence"/>
</dbReference>
<dbReference type="EMBL" id="CAJHZY010000001">
    <property type="protein sequence ID" value="CAD7766606.1"/>
    <property type="molecule type" value="Genomic_DNA"/>
</dbReference>
<keyword evidence="1" id="KW-1133">Transmembrane helix</keyword>
<evidence type="ECO:0000313" key="4">
    <source>
        <dbReference type="Proteomes" id="UP000614580"/>
    </source>
</evidence>
<dbReference type="GO" id="GO:0016740">
    <property type="term" value="F:transferase activity"/>
    <property type="evidence" value="ECO:0007669"/>
    <property type="project" value="UniProtKB-KW"/>
</dbReference>
<feature type="transmembrane region" description="Helical" evidence="1">
    <location>
        <begin position="263"/>
        <end position="286"/>
    </location>
</feature>
<comment type="caution">
    <text evidence="3">The sequence shown here is derived from an EMBL/GenBank/DDBJ whole genome shotgun (WGS) entry which is preliminary data.</text>
</comment>
<dbReference type="Pfam" id="PF00535">
    <property type="entry name" value="Glycos_transf_2"/>
    <property type="match status" value="1"/>
</dbReference>
<dbReference type="Gene3D" id="3.90.550.10">
    <property type="entry name" value="Spore Coat Polysaccharide Biosynthesis Protein SpsA, Chain A"/>
    <property type="match status" value="1"/>
</dbReference>
<accession>A0A811ZYX7</accession>
<dbReference type="AlphaFoldDB" id="A0A811ZYX7"/>
<keyword evidence="3" id="KW-0808">Transferase</keyword>
<organism evidence="3 4">
    <name type="scientific">Candidatus Argoarchaeum ethanivorans</name>
    <dbReference type="NCBI Taxonomy" id="2608793"/>
    <lineage>
        <taxon>Archaea</taxon>
        <taxon>Methanobacteriati</taxon>
        <taxon>Methanobacteriota</taxon>
        <taxon>Stenosarchaea group</taxon>
        <taxon>Methanomicrobia</taxon>
        <taxon>Methanosarcinales</taxon>
        <taxon>Methanosarcinales incertae sedis</taxon>
        <taxon>GOM Arc I cluster</taxon>
        <taxon>Candidatus Argoarchaeum</taxon>
    </lineage>
</organism>
<sequence length="319" mass="36734">MDLSIIIVNWNSKYYLRKCIDSILRNVKNFNFEIIVIDNASYDGSCEMLQRHCPQVRFIQSEVNLGFAKANNEAFKESIGRIILFLNPDTELKSGAIQKMAYNLESLPSAGSVGAKLINSNGSIQTSCIQAFPDIMNQVLDTEVLRKIFPNSRLWGIKPLMSGDYKSVEVDVITGACLMIKRTVFEDIGMFSNDYFMYSEDIDICYKIRKAGWKNYFVPSATVLHFGGASSAQVLVNTFSVVMMLESRWRYFLKTKPLWYCCLYRFSMFFSSLIRIGIVLIGWPILKVIGKELLIKNTLRKWVARLKWTLGREEWLKNY</sequence>
<dbReference type="InterPro" id="IPR029044">
    <property type="entry name" value="Nucleotide-diphossugar_trans"/>
</dbReference>
<evidence type="ECO:0000259" key="2">
    <source>
        <dbReference type="Pfam" id="PF00535"/>
    </source>
</evidence>
<dbReference type="InterPro" id="IPR001173">
    <property type="entry name" value="Glyco_trans_2-like"/>
</dbReference>
<gene>
    <name evidence="3" type="ORF">DNFNHJIP_00004</name>
</gene>
<name>A0A811ZYX7_9EURY</name>
<reference evidence="3" key="1">
    <citation type="submission" date="2020-12" db="EMBL/GenBank/DDBJ databases">
        <authorList>
            <person name="Hahn C.J."/>
            <person name="Laso-Perez R."/>
            <person name="Vulcano F."/>
            <person name="Vaziourakis K.-M."/>
            <person name="Stokke R."/>
            <person name="Steen I.H."/>
            <person name="Teske A."/>
            <person name="Boetius A."/>
            <person name="Liebeke M."/>
            <person name="Amann R."/>
            <person name="Knittel K."/>
        </authorList>
    </citation>
    <scope>NUCLEOTIDE SEQUENCE</scope>
    <source>
        <strain evidence="3">Gfbio:c6db26ca-90af-429b-aeed-0e3e8aed0b5e:GoM-Arc1_AMV-AAA_792_C10</strain>
    </source>
</reference>
<keyword evidence="1" id="KW-0472">Membrane</keyword>
<feature type="domain" description="Glycosyltransferase 2-like" evidence="2">
    <location>
        <begin position="4"/>
        <end position="187"/>
    </location>
</feature>
<evidence type="ECO:0000256" key="1">
    <source>
        <dbReference type="SAM" id="Phobius"/>
    </source>
</evidence>
<protein>
    <submittedName>
        <fullName evidence="3">Glycosyl transferase family 2</fullName>
    </submittedName>
</protein>